<reference evidence="1" key="1">
    <citation type="submission" date="2022-10" db="EMBL/GenBank/DDBJ databases">
        <title>Complete Genome of Trichothecium roseum strain YXFP-22015, a Plant Pathogen Isolated from Citrus.</title>
        <authorList>
            <person name="Wang Y."/>
            <person name="Zhu L."/>
        </authorList>
    </citation>
    <scope>NUCLEOTIDE SEQUENCE</scope>
    <source>
        <strain evidence="1">YXFP-22015</strain>
    </source>
</reference>
<evidence type="ECO:0000313" key="2">
    <source>
        <dbReference type="Proteomes" id="UP001163324"/>
    </source>
</evidence>
<gene>
    <name evidence="1" type="ORF">N3K66_007335</name>
</gene>
<protein>
    <submittedName>
        <fullName evidence="1">Uncharacterized protein</fullName>
    </submittedName>
</protein>
<proteinExistence type="predicted"/>
<accession>A0ACC0UVE0</accession>
<comment type="caution">
    <text evidence="1">The sequence shown here is derived from an EMBL/GenBank/DDBJ whole genome shotgun (WGS) entry which is preliminary data.</text>
</comment>
<dbReference type="EMBL" id="CM047946">
    <property type="protein sequence ID" value="KAI9897479.1"/>
    <property type="molecule type" value="Genomic_DNA"/>
</dbReference>
<keyword evidence="2" id="KW-1185">Reference proteome</keyword>
<organism evidence="1 2">
    <name type="scientific">Trichothecium roseum</name>
    <dbReference type="NCBI Taxonomy" id="47278"/>
    <lineage>
        <taxon>Eukaryota</taxon>
        <taxon>Fungi</taxon>
        <taxon>Dikarya</taxon>
        <taxon>Ascomycota</taxon>
        <taxon>Pezizomycotina</taxon>
        <taxon>Sordariomycetes</taxon>
        <taxon>Hypocreomycetidae</taxon>
        <taxon>Hypocreales</taxon>
        <taxon>Hypocreales incertae sedis</taxon>
        <taxon>Trichothecium</taxon>
    </lineage>
</organism>
<sequence length="1098" mass="116477">MALLNPETGEITPLDGLEGEVSAVLCDEERETVYVGGNFKGADSTNAIAWNATGGWTNLPFAGFNGPVEAISKASNGHIIFGGSFTGLGNTSAPSEPDGQTINLGTAKISGVNSMSGADGDPKNIACPSGSDGSKGTWLVQDNSPGIYDAEFGFGFEPTKLRLWNTHQEDRGTKTFRYIALPDGGIMNLTYVDPSTKKNMSCTSECPLSDDKDTEFQDFHFVNRVGMNRFQLAISSWYGSGAGLSGIELFQDNIFSYAIGSFNEPACGSVDFPSNATSTGPWKESPSLQSSSNYLMADVAGGADADTTSVVFLPNIRESGNYSVNMYTPGCQPDGSCSQRGRVNVTGTMSSSQGEADFSTTLYQTNDYDKYDQIYFGYIDKTSDDFQPSVTLRPLPDDSGDSQTVVAMRVGFTLINSTGGLNGLFEYDPEAKEVDLSKFEDSAINKLGASFDRNTGVKSLVSSDEITFVGGNFTSEEHVNIVAIGSDNKVQALDGGLNGQVLSMHVEESTLFVGGEFTSTRSGDAKGLSHAAYYDSSADTWSPLGAGVDGNVENVVPIQLNITDDGPESAIALSGSFSQINEFDDYEAIPVDGFAIWVVSQENWLQNLNGSLPTYAGVLTAAVRDVPDMDPIYAGSMSSSQVGANGIAMLDDEGLTRMAVDIEEPSRNSSAERRDLMPTEDVSGVVTGIFYDDGGKNLTILAGRFSIQSGKDTITSLAVIDGDNEDAISGPGSEISSDSVIVTLDVAGNTLFAGGRISGTINENQISGIIAYDISDKTFGTQPAAVSGGNATVSTISVRPDSSDVFVGGSFTKAGGLDCPGLCLYSSESSQWTRPGSDISGAVHSLMWQDKKSLIVGGDLTYRGKTRTPLAIYNPKRETWDTYPNTGADSIPGTLQVLTPASADNKQLWVAGVSNDDESVFISKYDGDSWHSVDHPLTSETVIQSLQVFTVTENHDSSDLLDEDQVLLITGSIGLPDFGTASAAIYNGTDFLPYAITSKENSGTGSISRIFTQKDNFFASSEKHMALVFVVLIALAIALGIILLIVAGGILLDRIRKRREGYSPAPTSMYDRGSGMHRIPPQELLESLGKGRSGAPHI</sequence>
<name>A0ACC0UVE0_9HYPO</name>
<evidence type="ECO:0000313" key="1">
    <source>
        <dbReference type="EMBL" id="KAI9897479.1"/>
    </source>
</evidence>
<dbReference type="Proteomes" id="UP001163324">
    <property type="component" value="Chromosome 7"/>
</dbReference>